<dbReference type="Proteomes" id="UP001152484">
    <property type="component" value="Unassembled WGS sequence"/>
</dbReference>
<dbReference type="PANTHER" id="PTHR31896:SF43">
    <property type="entry name" value="PROTEIN ENHANCED PSEUDOMONAS SUSCEPTIBILITY 1"/>
    <property type="match status" value="1"/>
</dbReference>
<proteinExistence type="predicted"/>
<dbReference type="Gene3D" id="3.30.559.10">
    <property type="entry name" value="Chloramphenicol acetyltransferase-like domain"/>
    <property type="match status" value="2"/>
</dbReference>
<organism evidence="2 3">
    <name type="scientific">Cuscuta europaea</name>
    <name type="common">European dodder</name>
    <dbReference type="NCBI Taxonomy" id="41803"/>
    <lineage>
        <taxon>Eukaryota</taxon>
        <taxon>Viridiplantae</taxon>
        <taxon>Streptophyta</taxon>
        <taxon>Embryophyta</taxon>
        <taxon>Tracheophyta</taxon>
        <taxon>Spermatophyta</taxon>
        <taxon>Magnoliopsida</taxon>
        <taxon>eudicotyledons</taxon>
        <taxon>Gunneridae</taxon>
        <taxon>Pentapetalae</taxon>
        <taxon>asterids</taxon>
        <taxon>lamiids</taxon>
        <taxon>Solanales</taxon>
        <taxon>Convolvulaceae</taxon>
        <taxon>Cuscuteae</taxon>
        <taxon>Cuscuta</taxon>
        <taxon>Cuscuta subgen. Cuscuta</taxon>
    </lineage>
</organism>
<reference evidence="2" key="1">
    <citation type="submission" date="2022-07" db="EMBL/GenBank/DDBJ databases">
        <authorList>
            <person name="Macas J."/>
            <person name="Novak P."/>
            <person name="Neumann P."/>
        </authorList>
    </citation>
    <scope>NUCLEOTIDE SEQUENCE</scope>
</reference>
<accession>A0A9P0Z4L6</accession>
<dbReference type="Pfam" id="PF02458">
    <property type="entry name" value="Transferase"/>
    <property type="match status" value="1"/>
</dbReference>
<name>A0A9P0Z4L6_CUSEU</name>
<evidence type="ECO:0000313" key="3">
    <source>
        <dbReference type="Proteomes" id="UP001152484"/>
    </source>
</evidence>
<dbReference type="GO" id="GO:0016740">
    <property type="term" value="F:transferase activity"/>
    <property type="evidence" value="ECO:0007669"/>
    <property type="project" value="UniProtKB-KW"/>
</dbReference>
<sequence length="474" mass="52559">MKEQTTFLTTSKHRLLKMADVEIVSTCLVGAAGAPTPERSKIELTPWDLQLLLVGSIQKGLLFPKPTPQQQQHHVIHSTLIDRLKISLSATLDFFPPLAGRFATDEEDEKNNTSTVFVDCNNAGVEFVEAKAAGVTVAAILDPSNDGAAQTIRSFFPLNGIRNCDGICKPLLGVQVTELLDGYFIGCTLNHALGDGASFWNFFRSWSELSRGCPQISEPPILDRWFPENITRPVRLPMALNKERRSLGCMKTPPENAERVFRLSREAIAKLKENVNSELGMPNSNPIISSLQAYMAHIWVSVNRARELDGDEDVQLSIPIGTRSRVPLPEGYWGNALYVKMVSAKAGELLEKGVGWAALKLKETVEKQRREEVMNEYVRWVRSPAFLSEKKNYLARNTLVISSSPRFDMYGADFGWGKPVAVRSGMGNKSDGKVTLLAGPEEGSVDIELCILPQTLMRLCNDPAFMEYFTIPGC</sequence>
<comment type="caution">
    <text evidence="2">The sequence shown here is derived from an EMBL/GenBank/DDBJ whole genome shotgun (WGS) entry which is preliminary data.</text>
</comment>
<dbReference type="OrthoDB" id="1862401at2759"/>
<dbReference type="InterPro" id="IPR051283">
    <property type="entry name" value="Sec_Metabolite_Acyltrans"/>
</dbReference>
<keyword evidence="3" id="KW-1185">Reference proteome</keyword>
<dbReference type="EMBL" id="CAMAPE010000020">
    <property type="protein sequence ID" value="CAH9089091.1"/>
    <property type="molecule type" value="Genomic_DNA"/>
</dbReference>
<evidence type="ECO:0000256" key="1">
    <source>
        <dbReference type="ARBA" id="ARBA00022679"/>
    </source>
</evidence>
<keyword evidence="1" id="KW-0808">Transferase</keyword>
<protein>
    <submittedName>
        <fullName evidence="2">Uncharacterized protein</fullName>
    </submittedName>
</protein>
<dbReference type="AlphaFoldDB" id="A0A9P0Z4L6"/>
<evidence type="ECO:0000313" key="2">
    <source>
        <dbReference type="EMBL" id="CAH9089091.1"/>
    </source>
</evidence>
<dbReference type="InterPro" id="IPR023213">
    <property type="entry name" value="CAT-like_dom_sf"/>
</dbReference>
<gene>
    <name evidence="2" type="ORF">CEURO_LOCUS10717</name>
</gene>
<dbReference type="PANTHER" id="PTHR31896">
    <property type="entry name" value="FAMILY REGULATORY PROTEIN, PUTATIVE (AFU_ORTHOLOGUE AFUA_3G14730)-RELATED"/>
    <property type="match status" value="1"/>
</dbReference>